<reference evidence="2 3" key="1">
    <citation type="submission" date="2018-10" db="EMBL/GenBank/DDBJ databases">
        <title>Robbsia sp. DHC34, isolated from soil.</title>
        <authorList>
            <person name="Gao Z.-H."/>
            <person name="Qiu L.-H."/>
        </authorList>
    </citation>
    <scope>NUCLEOTIDE SEQUENCE [LARGE SCALE GENOMIC DNA]</scope>
    <source>
        <strain evidence="2 3">DHC34</strain>
    </source>
</reference>
<dbReference type="GO" id="GO:0016740">
    <property type="term" value="F:transferase activity"/>
    <property type="evidence" value="ECO:0007669"/>
    <property type="project" value="UniProtKB-KW"/>
</dbReference>
<protein>
    <submittedName>
        <fullName evidence="2">Polysaccharide pyruvyl transferase family protein</fullName>
    </submittedName>
</protein>
<dbReference type="AlphaFoldDB" id="A0A494XYN0"/>
<comment type="caution">
    <text evidence="2">The sequence shown here is derived from an EMBL/GenBank/DDBJ whole genome shotgun (WGS) entry which is preliminary data.</text>
</comment>
<keyword evidence="2" id="KW-0808">Transferase</keyword>
<gene>
    <name evidence="2" type="ORF">D7S86_10545</name>
</gene>
<evidence type="ECO:0000313" key="3">
    <source>
        <dbReference type="Proteomes" id="UP000270342"/>
    </source>
</evidence>
<dbReference type="Pfam" id="PF04230">
    <property type="entry name" value="PS_pyruv_trans"/>
    <property type="match status" value="1"/>
</dbReference>
<evidence type="ECO:0000259" key="1">
    <source>
        <dbReference type="Pfam" id="PF04230"/>
    </source>
</evidence>
<proteinExistence type="predicted"/>
<dbReference type="Proteomes" id="UP000270342">
    <property type="component" value="Unassembled WGS sequence"/>
</dbReference>
<dbReference type="InterPro" id="IPR007345">
    <property type="entry name" value="Polysacch_pyruvyl_Trfase"/>
</dbReference>
<sequence>MAFPIPKPGGLMGADKRALWRKAPGAPRDVQNNHAVFQSRTYRRMKFNPFFVNHNLSLEAGDRVGVREIYDDINTNSGNCYISYAVSKLLSLKDCPDGIVNVFKANPDEIDFDAINRNHSHAFFMFQDHLGGQWNAVDWTRLRAIVERIEIPCVVFSLGVSGISRDPAVIVAGMSPDAIAFFQTLAAKSISIGVRGHITAGVLDRLGIRNYAVVGCPTFFESGPQRVVEHRPLTRDSKVAGLGLFSSDFLTNIHYVLQSELGIIRALMDDSKLSAADLSGFNHETWPNFQASFLNALDHDRVHFFLDVERWRDFFDDVALAIGVRMHGAIVALNKGCPAIVAAGDVRAYEMCTLFGIPHYTNTSLHDKTPEQLVAMANPDAMNQAYPALYAKFDAWLFDTCGLPRRTTAIQAPPFKYTNMRFFPGHIAADRVRVVGQQSRRGTFARLGQRLEQVDVKVWAVRRFAARCKASLKYRLGIGAA</sequence>
<keyword evidence="3" id="KW-1185">Reference proteome</keyword>
<accession>A0A494XYN0</accession>
<evidence type="ECO:0000313" key="2">
    <source>
        <dbReference type="EMBL" id="RKP55664.1"/>
    </source>
</evidence>
<dbReference type="EMBL" id="RBZU01000004">
    <property type="protein sequence ID" value="RKP55664.1"/>
    <property type="molecule type" value="Genomic_DNA"/>
</dbReference>
<feature type="domain" description="Polysaccharide pyruvyl transferase" evidence="1">
    <location>
        <begin position="76"/>
        <end position="341"/>
    </location>
</feature>
<organism evidence="2 3">
    <name type="scientific">Pararobbsia silviterrae</name>
    <dbReference type="NCBI Taxonomy" id="1792498"/>
    <lineage>
        <taxon>Bacteria</taxon>
        <taxon>Pseudomonadati</taxon>
        <taxon>Pseudomonadota</taxon>
        <taxon>Betaproteobacteria</taxon>
        <taxon>Burkholderiales</taxon>
        <taxon>Burkholderiaceae</taxon>
        <taxon>Pararobbsia</taxon>
    </lineage>
</organism>
<name>A0A494XYN0_9BURK</name>